<feature type="transmembrane region" description="Helical" evidence="8">
    <location>
        <begin position="439"/>
        <end position="461"/>
    </location>
</feature>
<dbReference type="GO" id="GO:0005886">
    <property type="term" value="C:plasma membrane"/>
    <property type="evidence" value="ECO:0007669"/>
    <property type="project" value="UniProtKB-SubCell"/>
</dbReference>
<evidence type="ECO:0000256" key="6">
    <source>
        <dbReference type="ARBA" id="ARBA00022989"/>
    </source>
</evidence>
<keyword evidence="7 8" id="KW-0472">Membrane</keyword>
<evidence type="ECO:0000313" key="13">
    <source>
        <dbReference type="Proteomes" id="UP000634647"/>
    </source>
</evidence>
<protein>
    <submittedName>
        <fullName evidence="11">4-amino-4-deoxy-L-arabinose transferase</fullName>
    </submittedName>
    <submittedName>
        <fullName evidence="10">Glycosyl transferase</fullName>
    </submittedName>
</protein>
<feature type="transmembrane region" description="Helical" evidence="8">
    <location>
        <begin position="295"/>
        <end position="316"/>
    </location>
</feature>
<keyword evidence="4 10" id="KW-0808">Transferase</keyword>
<feature type="transmembrane region" description="Helical" evidence="8">
    <location>
        <begin position="378"/>
        <end position="400"/>
    </location>
</feature>
<comment type="subcellular location">
    <subcellularLocation>
        <location evidence="1">Cell membrane</location>
        <topology evidence="1">Multi-pass membrane protein</topology>
    </subcellularLocation>
</comment>
<gene>
    <name evidence="10" type="ORF">GCM10008024_26160</name>
    <name evidence="11" type="ORF">SAMN05444006_11255</name>
</gene>
<dbReference type="EMBL" id="FNOB01000012">
    <property type="protein sequence ID" value="SDX23504.1"/>
    <property type="molecule type" value="Genomic_DNA"/>
</dbReference>
<keyword evidence="3" id="KW-0328">Glycosyltransferase</keyword>
<feature type="domain" description="Glycosyltransferase RgtA/B/C/D-like" evidence="9">
    <location>
        <begin position="81"/>
        <end position="254"/>
    </location>
</feature>
<dbReference type="RefSeq" id="WP_051646304.1">
    <property type="nucleotide sequence ID" value="NZ_BNAB01000012.1"/>
</dbReference>
<evidence type="ECO:0000256" key="8">
    <source>
        <dbReference type="SAM" id="Phobius"/>
    </source>
</evidence>
<evidence type="ECO:0000256" key="2">
    <source>
        <dbReference type="ARBA" id="ARBA00022475"/>
    </source>
</evidence>
<evidence type="ECO:0000256" key="5">
    <source>
        <dbReference type="ARBA" id="ARBA00022692"/>
    </source>
</evidence>
<dbReference type="AlphaFoldDB" id="A0AAN4USS1"/>
<evidence type="ECO:0000313" key="11">
    <source>
        <dbReference type="EMBL" id="SDX23504.1"/>
    </source>
</evidence>
<dbReference type="InterPro" id="IPR038731">
    <property type="entry name" value="RgtA/B/C-like"/>
</dbReference>
<name>A0AAN4USS1_9RHOB</name>
<dbReference type="GO" id="GO:0010041">
    <property type="term" value="P:response to iron(III) ion"/>
    <property type="evidence" value="ECO:0007669"/>
    <property type="project" value="TreeGrafter"/>
</dbReference>
<feature type="transmembrane region" description="Helical" evidence="8">
    <location>
        <begin position="21"/>
        <end position="43"/>
    </location>
</feature>
<feature type="transmembrane region" description="Helical" evidence="8">
    <location>
        <begin position="197"/>
        <end position="228"/>
    </location>
</feature>
<dbReference type="Proteomes" id="UP000634647">
    <property type="component" value="Unassembled WGS sequence"/>
</dbReference>
<dbReference type="Proteomes" id="UP000199541">
    <property type="component" value="Unassembled WGS sequence"/>
</dbReference>
<evidence type="ECO:0000313" key="12">
    <source>
        <dbReference type="Proteomes" id="UP000199541"/>
    </source>
</evidence>
<keyword evidence="12" id="KW-1185">Reference proteome</keyword>
<dbReference type="InterPro" id="IPR050297">
    <property type="entry name" value="LipidA_mod_glycosyltrf_83"/>
</dbReference>
<keyword evidence="2" id="KW-1003">Cell membrane</keyword>
<evidence type="ECO:0000256" key="1">
    <source>
        <dbReference type="ARBA" id="ARBA00004651"/>
    </source>
</evidence>
<reference evidence="10" key="3">
    <citation type="submission" date="2023-06" db="EMBL/GenBank/DDBJ databases">
        <authorList>
            <person name="Sun Q."/>
            <person name="Zhou Y."/>
        </authorList>
    </citation>
    <scope>NUCLEOTIDE SEQUENCE</scope>
    <source>
        <strain evidence="10">CGMCC 1.10859</strain>
    </source>
</reference>
<accession>A0AAN4USS1</accession>
<feature type="transmembrane region" description="Helical" evidence="8">
    <location>
        <begin position="406"/>
        <end position="427"/>
    </location>
</feature>
<comment type="caution">
    <text evidence="10">The sequence shown here is derived from an EMBL/GenBank/DDBJ whole genome shotgun (WGS) entry which is preliminary data.</text>
</comment>
<organism evidence="10 13">
    <name type="scientific">Allgaiera indica</name>
    <dbReference type="NCBI Taxonomy" id="765699"/>
    <lineage>
        <taxon>Bacteria</taxon>
        <taxon>Pseudomonadati</taxon>
        <taxon>Pseudomonadota</taxon>
        <taxon>Alphaproteobacteria</taxon>
        <taxon>Rhodobacterales</taxon>
        <taxon>Paracoccaceae</taxon>
        <taxon>Allgaiera</taxon>
    </lineage>
</organism>
<dbReference type="EMBL" id="BNAB01000012">
    <property type="protein sequence ID" value="GHE03331.1"/>
    <property type="molecule type" value="Genomic_DNA"/>
</dbReference>
<evidence type="ECO:0000313" key="10">
    <source>
        <dbReference type="EMBL" id="GHE03331.1"/>
    </source>
</evidence>
<dbReference type="GO" id="GO:0016763">
    <property type="term" value="F:pentosyltransferase activity"/>
    <property type="evidence" value="ECO:0007669"/>
    <property type="project" value="TreeGrafter"/>
</dbReference>
<dbReference type="Pfam" id="PF13231">
    <property type="entry name" value="PMT_2"/>
    <property type="match status" value="1"/>
</dbReference>
<evidence type="ECO:0000256" key="3">
    <source>
        <dbReference type="ARBA" id="ARBA00022676"/>
    </source>
</evidence>
<keyword evidence="6 8" id="KW-1133">Transmembrane helix</keyword>
<dbReference type="PANTHER" id="PTHR33908">
    <property type="entry name" value="MANNOSYLTRANSFERASE YKCB-RELATED"/>
    <property type="match status" value="1"/>
</dbReference>
<evidence type="ECO:0000256" key="7">
    <source>
        <dbReference type="ARBA" id="ARBA00023136"/>
    </source>
</evidence>
<feature type="transmembrane region" description="Helical" evidence="8">
    <location>
        <begin position="240"/>
        <end position="260"/>
    </location>
</feature>
<feature type="transmembrane region" description="Helical" evidence="8">
    <location>
        <begin position="323"/>
        <end position="342"/>
    </location>
</feature>
<keyword evidence="5 8" id="KW-0812">Transmembrane</keyword>
<dbReference type="GO" id="GO:0009103">
    <property type="term" value="P:lipopolysaccharide biosynthetic process"/>
    <property type="evidence" value="ECO:0007669"/>
    <property type="project" value="TreeGrafter"/>
</dbReference>
<reference evidence="11 12" key="2">
    <citation type="submission" date="2016-10" db="EMBL/GenBank/DDBJ databases">
        <authorList>
            <person name="Varghese N."/>
            <person name="Submissions S."/>
        </authorList>
    </citation>
    <scope>NUCLEOTIDE SEQUENCE [LARGE SCALE GENOMIC DNA]</scope>
    <source>
        <strain evidence="11 12">DSM 24802</strain>
    </source>
</reference>
<reference evidence="10" key="1">
    <citation type="journal article" date="2014" name="Int. J. Syst. Evol. Microbiol.">
        <title>Complete genome sequence of Corynebacterium casei LMG S-19264T (=DSM 44701T), isolated from a smear-ripened cheese.</title>
        <authorList>
            <consortium name="US DOE Joint Genome Institute (JGI-PGF)"/>
            <person name="Walter F."/>
            <person name="Albersmeier A."/>
            <person name="Kalinowski J."/>
            <person name="Ruckert C."/>
        </authorList>
    </citation>
    <scope>NUCLEOTIDE SEQUENCE</scope>
    <source>
        <strain evidence="10">CGMCC 1.10859</strain>
    </source>
</reference>
<proteinExistence type="predicted"/>
<sequence length="559" mass="58047">MTSFARRLNLALARLAASRPRSAGLGVGLLVALLALAAFLPAFTSLPPVDRDEARFAQASKQMAETGDLVDIRFQDRPRYKKPVGIYWLQSAAVEASGGLQTLQIWHYRLPSLLAAVLAAVLTASIAAGFGGATAGLAAGIPMAGMFLLGVEAHLATTDAVLLLTVLAAQWVLAPLYRVAREQGFAPPPPLGWGRVALFWGAVAFGTLVKGPIGPGVVALTVLALALGHRRWRWLGALRPKAGLVLFAALVLPWFLAITWRSGLGFWQAAVGHDLLGKVAEAQESHGAPPGSYLAALWLTFQPAAIALGLTLPAIWAARRRPGVTFAMAWAIPGWLIFEAASTKLVHYVLPFYPALALAMALVWAESAARPLAGARRVWFYVLAVLPVLMLAVAGGYVISMGGRPVLPLVLGLAAVAAGLGLAHAALRAGLPLAALVGLWLTGAGVTGGILSSVAATPALWPAKAIVALLPVEPSCRRITLYESGYGEPSLVFLAPGPVVSLAPAQAAAKLAKDRCSAAVVPDAKATAMLGAKRLGTVTGLDLGTGRPVDLAVFGPGRK</sequence>
<evidence type="ECO:0000259" key="9">
    <source>
        <dbReference type="Pfam" id="PF13231"/>
    </source>
</evidence>
<feature type="transmembrane region" description="Helical" evidence="8">
    <location>
        <begin position="348"/>
        <end position="366"/>
    </location>
</feature>
<feature type="transmembrane region" description="Helical" evidence="8">
    <location>
        <begin position="113"/>
        <end position="139"/>
    </location>
</feature>
<evidence type="ECO:0000256" key="4">
    <source>
        <dbReference type="ARBA" id="ARBA00022679"/>
    </source>
</evidence>
<dbReference type="PANTHER" id="PTHR33908:SF3">
    <property type="entry name" value="UNDECAPRENYL PHOSPHATE-ALPHA-4-AMINO-4-DEOXY-L-ARABINOSE ARABINOSYL TRANSFERASE"/>
    <property type="match status" value="1"/>
</dbReference>